<dbReference type="PANTHER" id="PTHR44196">
    <property type="entry name" value="DEHYDROGENASE/REDUCTASE SDR FAMILY MEMBER 7B"/>
    <property type="match status" value="1"/>
</dbReference>
<dbReference type="PANTHER" id="PTHR44196:SF1">
    <property type="entry name" value="DEHYDROGENASE_REDUCTASE SDR FAMILY MEMBER 7B"/>
    <property type="match status" value="1"/>
</dbReference>
<comment type="similarity">
    <text evidence="1">Belongs to the short-chain dehydrogenases/reductases (SDR) family.</text>
</comment>
<accession>A0A6J7IH54</accession>
<evidence type="ECO:0000256" key="2">
    <source>
        <dbReference type="ARBA" id="ARBA00023002"/>
    </source>
</evidence>
<sequence>MTTYLVTGGTGFLGKHLLTRLAARPDADVMVLVREGSVAKLERMAGRISGGERIRPLVGDIRADRLGLSAAVVKQLKGTVDHVVHLAALYDMTASDADNEDLNVGGTRRVAEVAAAIRAGVLHHVSSVAVAGEHRGTFHEGMFDEGQHLPSAYHRTKFEAERIVRGQSDVPWRVYRPVIVVGDSRTGEIDKVDGPYYFLPLLASIGDLPGAGRLPLVLPDLGDTNVVPVDYVADAMDLLIHAEGLDGQAFHLGHGRPQPLLEVYNALAEACGAPRTVVTLPGGLLSPVLGAASLVGRIPGATAVAEVVAARLGIPPEVIPHSTFRPVFSTHRTRSVLGPLGLQPPPEFADYAPTLVAHWRQHLDPLRARRRTEGSPLAGRTVAVTGASSGIGRETALQIAKRGGTPLLLARRTEELEKVKAEVEALGGTASVYSVDLTSNESVDACVKQMLADHPAVDMLVNNAGRSIRRSIRLSYDRFHDYERTMALNYFAPVRLVLALLPHMTQRRFGHIVNVSSIGVQTNVPRFSAYVASKAALDAFSRVAATEVVGEGVTFTNVHMPLVRTPMIAPTKMYDRFPTLSPEQAAGLIVKALEEQPKHIGTRLGTTAVVANALAPKVVDAILHTAYHLFPDSTAAGGDSDRRTSPPEALSRGALVMSRLLPGVHW</sequence>
<evidence type="ECO:0000259" key="3">
    <source>
        <dbReference type="SMART" id="SM00822"/>
    </source>
</evidence>
<dbReference type="CDD" id="cd05233">
    <property type="entry name" value="SDR_c"/>
    <property type="match status" value="1"/>
</dbReference>
<feature type="domain" description="Ketoreductase" evidence="3">
    <location>
        <begin position="380"/>
        <end position="564"/>
    </location>
</feature>
<dbReference type="PRINTS" id="PR00081">
    <property type="entry name" value="GDHRDH"/>
</dbReference>
<dbReference type="Pfam" id="PF07993">
    <property type="entry name" value="NAD_binding_4"/>
    <property type="match status" value="1"/>
</dbReference>
<dbReference type="SUPFAM" id="SSF51735">
    <property type="entry name" value="NAD(P)-binding Rossmann-fold domains"/>
    <property type="match status" value="2"/>
</dbReference>
<dbReference type="SMART" id="SM00822">
    <property type="entry name" value="PKS_KR"/>
    <property type="match status" value="1"/>
</dbReference>
<protein>
    <submittedName>
        <fullName evidence="4">Unannotated protein</fullName>
    </submittedName>
</protein>
<dbReference type="GO" id="GO:0016491">
    <property type="term" value="F:oxidoreductase activity"/>
    <property type="evidence" value="ECO:0007669"/>
    <property type="project" value="UniProtKB-KW"/>
</dbReference>
<name>A0A6J7IH54_9ZZZZ</name>
<dbReference type="InterPro" id="IPR036291">
    <property type="entry name" value="NAD(P)-bd_dom_sf"/>
</dbReference>
<dbReference type="NCBIfam" id="NF005539">
    <property type="entry name" value="PRK07201.1"/>
    <property type="match status" value="1"/>
</dbReference>
<evidence type="ECO:0000256" key="1">
    <source>
        <dbReference type="ARBA" id="ARBA00006484"/>
    </source>
</evidence>
<dbReference type="InterPro" id="IPR057326">
    <property type="entry name" value="KR_dom"/>
</dbReference>
<dbReference type="InterPro" id="IPR057313">
    <property type="entry name" value="Maqu_2507-like"/>
</dbReference>
<dbReference type="GO" id="GO:0016020">
    <property type="term" value="C:membrane"/>
    <property type="evidence" value="ECO:0007669"/>
    <property type="project" value="TreeGrafter"/>
</dbReference>
<dbReference type="CDD" id="cd05263">
    <property type="entry name" value="MupV_like_SDR_e"/>
    <property type="match status" value="1"/>
</dbReference>
<proteinExistence type="inferred from homology"/>
<dbReference type="EMBL" id="CAFBMQ010000353">
    <property type="protein sequence ID" value="CAB4929916.1"/>
    <property type="molecule type" value="Genomic_DNA"/>
</dbReference>
<organism evidence="4">
    <name type="scientific">freshwater metagenome</name>
    <dbReference type="NCBI Taxonomy" id="449393"/>
    <lineage>
        <taxon>unclassified sequences</taxon>
        <taxon>metagenomes</taxon>
        <taxon>ecological metagenomes</taxon>
    </lineage>
</organism>
<reference evidence="4" key="1">
    <citation type="submission" date="2020-05" db="EMBL/GenBank/DDBJ databases">
        <authorList>
            <person name="Chiriac C."/>
            <person name="Salcher M."/>
            <person name="Ghai R."/>
            <person name="Kavagutti S V."/>
        </authorList>
    </citation>
    <scope>NUCLEOTIDE SEQUENCE</scope>
</reference>
<keyword evidence="2" id="KW-0560">Oxidoreductase</keyword>
<dbReference type="InterPro" id="IPR002347">
    <property type="entry name" value="SDR_fam"/>
</dbReference>
<dbReference type="PRINTS" id="PR00080">
    <property type="entry name" value="SDRFAMILY"/>
</dbReference>
<dbReference type="PROSITE" id="PS00061">
    <property type="entry name" value="ADH_SHORT"/>
    <property type="match status" value="1"/>
</dbReference>
<dbReference type="Gene3D" id="3.40.50.720">
    <property type="entry name" value="NAD(P)-binding Rossmann-like Domain"/>
    <property type="match status" value="2"/>
</dbReference>
<dbReference type="InterPro" id="IPR020904">
    <property type="entry name" value="Sc_DH/Rdtase_CS"/>
</dbReference>
<dbReference type="Pfam" id="PF00106">
    <property type="entry name" value="adh_short"/>
    <property type="match status" value="1"/>
</dbReference>
<evidence type="ECO:0000313" key="4">
    <source>
        <dbReference type="EMBL" id="CAB4929916.1"/>
    </source>
</evidence>
<dbReference type="AlphaFoldDB" id="A0A6J7IH54"/>
<dbReference type="InterPro" id="IPR013120">
    <property type="entry name" value="FAR_NAD-bd"/>
</dbReference>
<gene>
    <name evidence="4" type="ORF">UFOPK3609_01880</name>
</gene>